<dbReference type="GO" id="GO:0140359">
    <property type="term" value="F:ABC-type transporter activity"/>
    <property type="evidence" value="ECO:0007669"/>
    <property type="project" value="InterPro"/>
</dbReference>
<dbReference type="Proteomes" id="UP000195043">
    <property type="component" value="Unassembled WGS sequence"/>
</dbReference>
<reference evidence="8 9" key="1">
    <citation type="submission" date="2017-05" db="EMBL/GenBank/DDBJ databases">
        <title>The Genome Sequence of Enterococcus sp. 8G7_MSG3316.</title>
        <authorList>
            <consortium name="The Broad Institute Genomics Platform"/>
            <consortium name="The Broad Institute Genomic Center for Infectious Diseases"/>
            <person name="Earl A."/>
            <person name="Manson A."/>
            <person name="Schwartman J."/>
            <person name="Gilmore M."/>
            <person name="Abouelleil A."/>
            <person name="Cao P."/>
            <person name="Chapman S."/>
            <person name="Cusick C."/>
            <person name="Shea T."/>
            <person name="Young S."/>
            <person name="Neafsey D."/>
            <person name="Nusbaum C."/>
            <person name="Birren B."/>
        </authorList>
    </citation>
    <scope>NUCLEOTIDE SEQUENCE [LARGE SCALE GENOMIC DNA]</scope>
    <source>
        <strain evidence="8 9">8G7_MSG3316</strain>
    </source>
</reference>
<keyword evidence="9" id="KW-1185">Reference proteome</keyword>
<feature type="transmembrane region" description="Helical" evidence="6">
    <location>
        <begin position="180"/>
        <end position="205"/>
    </location>
</feature>
<dbReference type="AlphaFoldDB" id="A0A242A8X7"/>
<evidence type="ECO:0000256" key="4">
    <source>
        <dbReference type="ARBA" id="ARBA00022989"/>
    </source>
</evidence>
<accession>A0A242A8X7</accession>
<dbReference type="Pfam" id="PF12698">
    <property type="entry name" value="ABC2_membrane_3"/>
    <property type="match status" value="1"/>
</dbReference>
<evidence type="ECO:0000259" key="7">
    <source>
        <dbReference type="Pfam" id="PF12698"/>
    </source>
</evidence>
<feature type="transmembrane region" description="Helical" evidence="6">
    <location>
        <begin position="363"/>
        <end position="385"/>
    </location>
</feature>
<sequence>MNKFWVIALDVYKKNIKSISFLIMILVPFIAVGVFYVIGLFMDGADNEDTIAVYANEPAIAETFAAQSNDDYTFEVVASEAEGEAQLADESVKGLLVITAAEDQLSGELLSESSLGQTTELTIQQLLSGLQSSLRADALGLTGEEVGQLAEPATFSKQKVSFDEDGAMTFGEDHSDMQYIVSYVATIILFFFILTYAQIIAQEIASEKGTRIMEVILSSTRAQTHYYAKLTGVIMVAATQLLAYAAVFGGSYFWIKDIPMISSFIANFSLDGIFGSFMVFSLVFVFLGILIYAVLSALCGSLVNKAEDTAKAIIPVTYLSLAGYMLGLVLGAADPNNIIMRVTSYIPFLSSFIMPVRLANDTVGVGGALVSAAILLASTLALMLVSAKMYKSNVLIYNDNGLIASLKQSIVLMKNEK</sequence>
<feature type="domain" description="ABC-2 type transporter transmembrane" evidence="7">
    <location>
        <begin position="20"/>
        <end position="387"/>
    </location>
</feature>
<evidence type="ECO:0000313" key="9">
    <source>
        <dbReference type="Proteomes" id="UP000195043"/>
    </source>
</evidence>
<keyword evidence="3 6" id="KW-0812">Transmembrane</keyword>
<evidence type="ECO:0000256" key="3">
    <source>
        <dbReference type="ARBA" id="ARBA00022692"/>
    </source>
</evidence>
<gene>
    <name evidence="8" type="ORF">A5886_002440</name>
</gene>
<comment type="caution">
    <text evidence="8">The sequence shown here is derived from an EMBL/GenBank/DDBJ whole genome shotgun (WGS) entry which is preliminary data.</text>
</comment>
<organism evidence="8 9">
    <name type="scientific">Candidatus Enterococcus testudinis</name>
    <dbReference type="NCBI Taxonomy" id="1834191"/>
    <lineage>
        <taxon>Bacteria</taxon>
        <taxon>Bacillati</taxon>
        <taxon>Bacillota</taxon>
        <taxon>Bacilli</taxon>
        <taxon>Lactobacillales</taxon>
        <taxon>Enterococcaceae</taxon>
        <taxon>Enterococcus</taxon>
    </lineage>
</organism>
<dbReference type="GO" id="GO:0005886">
    <property type="term" value="C:plasma membrane"/>
    <property type="evidence" value="ECO:0007669"/>
    <property type="project" value="UniProtKB-SubCell"/>
</dbReference>
<evidence type="ECO:0000256" key="1">
    <source>
        <dbReference type="ARBA" id="ARBA00004651"/>
    </source>
</evidence>
<keyword evidence="5 6" id="KW-0472">Membrane</keyword>
<proteinExistence type="predicted"/>
<dbReference type="InterPro" id="IPR051449">
    <property type="entry name" value="ABC-2_transporter_component"/>
</dbReference>
<evidence type="ECO:0000256" key="2">
    <source>
        <dbReference type="ARBA" id="ARBA00022475"/>
    </source>
</evidence>
<evidence type="ECO:0000313" key="8">
    <source>
        <dbReference type="EMBL" id="OTN77340.1"/>
    </source>
</evidence>
<keyword evidence="4 6" id="KW-1133">Transmembrane helix</keyword>
<dbReference type="STRING" id="1834191.A5886_002440"/>
<evidence type="ECO:0000256" key="6">
    <source>
        <dbReference type="SAM" id="Phobius"/>
    </source>
</evidence>
<feature type="transmembrane region" description="Helical" evidence="6">
    <location>
        <begin position="226"/>
        <end position="253"/>
    </location>
</feature>
<dbReference type="InterPro" id="IPR013525">
    <property type="entry name" value="ABC2_TM"/>
</dbReference>
<protein>
    <recommendedName>
        <fullName evidence="7">ABC-2 type transporter transmembrane domain-containing protein</fullName>
    </recommendedName>
</protein>
<name>A0A242A8X7_9ENTE</name>
<dbReference type="PANTHER" id="PTHR30294">
    <property type="entry name" value="MEMBRANE COMPONENT OF ABC TRANSPORTER YHHJ-RELATED"/>
    <property type="match status" value="1"/>
</dbReference>
<dbReference type="EMBL" id="NGKU01000001">
    <property type="protein sequence ID" value="OTN77340.1"/>
    <property type="molecule type" value="Genomic_DNA"/>
</dbReference>
<keyword evidence="2" id="KW-1003">Cell membrane</keyword>
<dbReference type="OrthoDB" id="9768837at2"/>
<dbReference type="PANTHER" id="PTHR30294:SF29">
    <property type="entry name" value="MULTIDRUG ABC TRANSPORTER PERMEASE YBHS-RELATED"/>
    <property type="match status" value="1"/>
</dbReference>
<feature type="transmembrane region" description="Helical" evidence="6">
    <location>
        <begin position="273"/>
        <end position="300"/>
    </location>
</feature>
<dbReference type="RefSeq" id="WP_086275375.1">
    <property type="nucleotide sequence ID" value="NZ_NGKU01000001.1"/>
</dbReference>
<feature type="transmembrane region" description="Helical" evidence="6">
    <location>
        <begin position="312"/>
        <end position="332"/>
    </location>
</feature>
<evidence type="ECO:0000256" key="5">
    <source>
        <dbReference type="ARBA" id="ARBA00023136"/>
    </source>
</evidence>
<feature type="transmembrane region" description="Helical" evidence="6">
    <location>
        <begin position="21"/>
        <end position="42"/>
    </location>
</feature>
<comment type="subcellular location">
    <subcellularLocation>
        <location evidence="1">Cell membrane</location>
        <topology evidence="1">Multi-pass membrane protein</topology>
    </subcellularLocation>
</comment>